<proteinExistence type="predicted"/>
<keyword evidence="3" id="KW-1185">Reference proteome</keyword>
<dbReference type="EMBL" id="BOPV01000001">
    <property type="protein sequence ID" value="GIL38101.1"/>
    <property type="molecule type" value="Genomic_DNA"/>
</dbReference>
<reference evidence="2" key="1">
    <citation type="submission" date="2021-02" db="EMBL/GenBank/DDBJ databases">
        <title>Genome sequence of Rhodospirillales sp. strain TMPK1 isolated from soil.</title>
        <authorList>
            <person name="Nakai R."/>
            <person name="Kusada H."/>
            <person name="Tamaki H."/>
        </authorList>
    </citation>
    <scope>NUCLEOTIDE SEQUENCE</scope>
    <source>
        <strain evidence="2">TMPK1</strain>
    </source>
</reference>
<evidence type="ECO:0000256" key="1">
    <source>
        <dbReference type="SAM" id="Phobius"/>
    </source>
</evidence>
<dbReference type="RefSeq" id="WP_420241046.1">
    <property type="nucleotide sequence ID" value="NZ_BOPV01000001.1"/>
</dbReference>
<evidence type="ECO:0000313" key="2">
    <source>
        <dbReference type="EMBL" id="GIL38101.1"/>
    </source>
</evidence>
<accession>A0A8S8X8F6</accession>
<keyword evidence="1" id="KW-0812">Transmembrane</keyword>
<evidence type="ECO:0000313" key="3">
    <source>
        <dbReference type="Proteomes" id="UP000681075"/>
    </source>
</evidence>
<protein>
    <submittedName>
        <fullName evidence="2">Uncharacterized protein</fullName>
    </submittedName>
</protein>
<organism evidence="2 3">
    <name type="scientific">Roseiterribacter gracilis</name>
    <dbReference type="NCBI Taxonomy" id="2812848"/>
    <lineage>
        <taxon>Bacteria</taxon>
        <taxon>Pseudomonadati</taxon>
        <taxon>Pseudomonadota</taxon>
        <taxon>Alphaproteobacteria</taxon>
        <taxon>Rhodospirillales</taxon>
        <taxon>Roseiterribacteraceae</taxon>
        <taxon>Roseiterribacter</taxon>
    </lineage>
</organism>
<feature type="transmembrane region" description="Helical" evidence="1">
    <location>
        <begin position="34"/>
        <end position="54"/>
    </location>
</feature>
<sequence>MTLRAAVDGVMRTRSVNAAVATDMISDDRLSPRVALLGILGLSTSLWAVLVYVIG</sequence>
<dbReference type="Proteomes" id="UP000681075">
    <property type="component" value="Unassembled WGS sequence"/>
</dbReference>
<dbReference type="AlphaFoldDB" id="A0A8S8X8F6"/>
<keyword evidence="1" id="KW-0472">Membrane</keyword>
<keyword evidence="1" id="KW-1133">Transmembrane helix</keyword>
<gene>
    <name evidence="2" type="ORF">TMPK1_03380</name>
</gene>
<comment type="caution">
    <text evidence="2">The sequence shown here is derived from an EMBL/GenBank/DDBJ whole genome shotgun (WGS) entry which is preliminary data.</text>
</comment>
<name>A0A8S8X8F6_9PROT</name>